<evidence type="ECO:0000313" key="3">
    <source>
        <dbReference type="Proteomes" id="UP001206983"/>
    </source>
</evidence>
<dbReference type="Gene3D" id="1.10.10.10">
    <property type="entry name" value="Winged helix-like DNA-binding domain superfamily/Winged helix DNA-binding domain"/>
    <property type="match status" value="1"/>
</dbReference>
<dbReference type="Pfam" id="PF19134">
    <property type="entry name" value="DUF5817"/>
    <property type="match status" value="1"/>
</dbReference>
<name>A0AAE3HA53_9EURY</name>
<dbReference type="InterPro" id="IPR043855">
    <property type="entry name" value="DUF5817"/>
</dbReference>
<sequence length="175" mass="19326">MPAFGVIVCPRCREHAQILELGGAKKTRCQKCGASLDIRKLRLLHTSDSLEEAVSARTVLQARVHNLEEQMKGELAVISGIEDNRASLVSDEPEIDPAGFKDKRQPSKRNPRQIILKLLSSNGGQLETGMLEALALEHGINEQQLETILEKMKSSGEIYEPSSGRLCLADEVLRK</sequence>
<proteinExistence type="predicted"/>
<dbReference type="Proteomes" id="UP001206983">
    <property type="component" value="Unassembled WGS sequence"/>
</dbReference>
<feature type="domain" description="DUF5817" evidence="1">
    <location>
        <begin position="4"/>
        <end position="62"/>
    </location>
</feature>
<keyword evidence="3" id="KW-1185">Reference proteome</keyword>
<comment type="caution">
    <text evidence="2">The sequence shown here is derived from an EMBL/GenBank/DDBJ whole genome shotgun (WGS) entry which is preliminary data.</text>
</comment>
<accession>A0AAE3HA53</accession>
<reference evidence="2 3" key="1">
    <citation type="journal article" date="2011" name="Appl. Environ. Microbiol.">
        <title>Methanogenic archaea isolated from Taiwan's Chelungpu fault.</title>
        <authorList>
            <person name="Wu S.Y."/>
            <person name="Lai M.C."/>
        </authorList>
    </citation>
    <scope>NUCLEOTIDE SEQUENCE [LARGE SCALE GENOMIC DNA]</scope>
    <source>
        <strain evidence="2 3">St545Mb</strain>
    </source>
</reference>
<gene>
    <name evidence="2" type="ORF">PV02_04915</name>
</gene>
<evidence type="ECO:0000313" key="2">
    <source>
        <dbReference type="EMBL" id="MCQ6962506.1"/>
    </source>
</evidence>
<dbReference type="AlphaFoldDB" id="A0AAE3HA53"/>
<organism evidence="2 3">
    <name type="scientific">Methanolobus chelungpuianus</name>
    <dbReference type="NCBI Taxonomy" id="502115"/>
    <lineage>
        <taxon>Archaea</taxon>
        <taxon>Methanobacteriati</taxon>
        <taxon>Methanobacteriota</taxon>
        <taxon>Stenosarchaea group</taxon>
        <taxon>Methanomicrobia</taxon>
        <taxon>Methanosarcinales</taxon>
        <taxon>Methanosarcinaceae</taxon>
        <taxon>Methanolobus</taxon>
    </lineage>
</organism>
<protein>
    <recommendedName>
        <fullName evidence="1">DUF5817 domain-containing protein</fullName>
    </recommendedName>
</protein>
<dbReference type="InterPro" id="IPR036388">
    <property type="entry name" value="WH-like_DNA-bd_sf"/>
</dbReference>
<dbReference type="RefSeq" id="WP_256622283.1">
    <property type="nucleotide sequence ID" value="NZ_JTEO01000004.1"/>
</dbReference>
<evidence type="ECO:0000259" key="1">
    <source>
        <dbReference type="Pfam" id="PF19134"/>
    </source>
</evidence>
<dbReference type="Gene3D" id="3.90.820.10">
    <property type="entry name" value="Structural Genomics, Unknown Function 30-nov-00 1gh9 Mol_id"/>
    <property type="match status" value="1"/>
</dbReference>
<dbReference type="EMBL" id="JTEO01000004">
    <property type="protein sequence ID" value="MCQ6962506.1"/>
    <property type="molecule type" value="Genomic_DNA"/>
</dbReference>